<dbReference type="InterPro" id="IPR050523">
    <property type="entry name" value="AKR_Detox_Biosynth"/>
</dbReference>
<name>A0ABV8SGY0_9BACL</name>
<protein>
    <submittedName>
        <fullName evidence="3">Aldo/keto reductase</fullName>
        <ecNumber evidence="3">1.1.1.-</ecNumber>
    </submittedName>
</protein>
<dbReference type="EC" id="1.1.1.-" evidence="3"/>
<dbReference type="InterPro" id="IPR036812">
    <property type="entry name" value="NAD(P)_OxRdtase_dom_sf"/>
</dbReference>
<dbReference type="PANTHER" id="PTHR43364:SF4">
    <property type="entry name" value="NAD(P)-LINKED OXIDOREDUCTASE SUPERFAMILY PROTEIN"/>
    <property type="match status" value="1"/>
</dbReference>
<sequence>MKYRTLGKTGLKVSVVGVGTWQFGGEWGRAYAQQEADAILNRAQELGINLIDTAECYGDHLSEELIGKAIQGRRNDWIVATKFGHHFHRNFDRTDVYDPQDVVRQLELSLKALKTDYVDLYQFHSGPDAAFDNDELWEILNRQVQAGKIRHLGISIGSNENLHQTSRASAVNAKTIQVVYNRLDRKPEREVFPSCAEQNLGVLARVPLASGMLSGKYKPGSAFAADDVRSRRDAAQLERQMEEAEAIRRDEVPAGTDMAAWALAWCLNNPVVTCVIPGCKDPEQVAANAAAVELVKAGHPQDD</sequence>
<evidence type="ECO:0000259" key="2">
    <source>
        <dbReference type="Pfam" id="PF00248"/>
    </source>
</evidence>
<accession>A0ABV8SGY0</accession>
<dbReference type="SUPFAM" id="SSF51430">
    <property type="entry name" value="NAD(P)-linked oxidoreductase"/>
    <property type="match status" value="1"/>
</dbReference>
<comment type="caution">
    <text evidence="3">The sequence shown here is derived from an EMBL/GenBank/DDBJ whole genome shotgun (WGS) entry which is preliminary data.</text>
</comment>
<dbReference type="EMBL" id="JBHSED010000065">
    <property type="protein sequence ID" value="MFC4306500.1"/>
    <property type="molecule type" value="Genomic_DNA"/>
</dbReference>
<keyword evidence="1 3" id="KW-0560">Oxidoreductase</keyword>
<evidence type="ECO:0000313" key="3">
    <source>
        <dbReference type="EMBL" id="MFC4306500.1"/>
    </source>
</evidence>
<keyword evidence="4" id="KW-1185">Reference proteome</keyword>
<dbReference type="CDD" id="cd19086">
    <property type="entry name" value="AKR_AKR11C1"/>
    <property type="match status" value="1"/>
</dbReference>
<dbReference type="GO" id="GO:0016491">
    <property type="term" value="F:oxidoreductase activity"/>
    <property type="evidence" value="ECO:0007669"/>
    <property type="project" value="UniProtKB-KW"/>
</dbReference>
<reference evidence="4" key="1">
    <citation type="journal article" date="2019" name="Int. J. Syst. Evol. Microbiol.">
        <title>The Global Catalogue of Microorganisms (GCM) 10K type strain sequencing project: providing services to taxonomists for standard genome sequencing and annotation.</title>
        <authorList>
            <consortium name="The Broad Institute Genomics Platform"/>
            <consortium name="The Broad Institute Genome Sequencing Center for Infectious Disease"/>
            <person name="Wu L."/>
            <person name="Ma J."/>
        </authorList>
    </citation>
    <scope>NUCLEOTIDE SEQUENCE [LARGE SCALE GENOMIC DNA]</scope>
    <source>
        <strain evidence="4">CGMCC 4.1641</strain>
    </source>
</reference>
<dbReference type="InterPro" id="IPR023210">
    <property type="entry name" value="NADP_OxRdtase_dom"/>
</dbReference>
<evidence type="ECO:0000256" key="1">
    <source>
        <dbReference type="ARBA" id="ARBA00023002"/>
    </source>
</evidence>
<gene>
    <name evidence="3" type="ORF">ACFO1S_24060</name>
</gene>
<evidence type="ECO:0000313" key="4">
    <source>
        <dbReference type="Proteomes" id="UP001595755"/>
    </source>
</evidence>
<dbReference type="PANTHER" id="PTHR43364">
    <property type="entry name" value="NADH-SPECIFIC METHYLGLYOXAL REDUCTASE-RELATED"/>
    <property type="match status" value="1"/>
</dbReference>
<organism evidence="3 4">
    <name type="scientific">Cohnella boryungensis</name>
    <dbReference type="NCBI Taxonomy" id="768479"/>
    <lineage>
        <taxon>Bacteria</taxon>
        <taxon>Bacillati</taxon>
        <taxon>Bacillota</taxon>
        <taxon>Bacilli</taxon>
        <taxon>Bacillales</taxon>
        <taxon>Paenibacillaceae</taxon>
        <taxon>Cohnella</taxon>
    </lineage>
</organism>
<proteinExistence type="predicted"/>
<dbReference type="Pfam" id="PF00248">
    <property type="entry name" value="Aldo_ket_red"/>
    <property type="match status" value="1"/>
</dbReference>
<dbReference type="RefSeq" id="WP_204602530.1">
    <property type="nucleotide sequence ID" value="NZ_JBHSED010000065.1"/>
</dbReference>
<dbReference type="Proteomes" id="UP001595755">
    <property type="component" value="Unassembled WGS sequence"/>
</dbReference>
<feature type="domain" description="NADP-dependent oxidoreductase" evidence="2">
    <location>
        <begin position="16"/>
        <end position="294"/>
    </location>
</feature>
<dbReference type="Gene3D" id="3.20.20.100">
    <property type="entry name" value="NADP-dependent oxidoreductase domain"/>
    <property type="match status" value="1"/>
</dbReference>